<organism evidence="10 11">
    <name type="scientific">Companilactobacillus heilongjiangensis</name>
    <dbReference type="NCBI Taxonomy" id="1074467"/>
    <lineage>
        <taxon>Bacteria</taxon>
        <taxon>Bacillati</taxon>
        <taxon>Bacillota</taxon>
        <taxon>Bacilli</taxon>
        <taxon>Lactobacillales</taxon>
        <taxon>Lactobacillaceae</taxon>
        <taxon>Companilactobacillus</taxon>
    </lineage>
</organism>
<dbReference type="InterPro" id="IPR020828">
    <property type="entry name" value="GlycerAld_3-P_DH_NAD(P)-bd"/>
</dbReference>
<dbReference type="Proteomes" id="UP000061546">
    <property type="component" value="Chromosome"/>
</dbReference>
<dbReference type="GO" id="GO:0051287">
    <property type="term" value="F:NAD binding"/>
    <property type="evidence" value="ECO:0007669"/>
    <property type="project" value="InterPro"/>
</dbReference>
<evidence type="ECO:0000256" key="3">
    <source>
        <dbReference type="ARBA" id="ARBA00023002"/>
    </source>
</evidence>
<feature type="binding site" evidence="6">
    <location>
        <position position="127"/>
    </location>
    <ligand>
        <name>NAD(+)</name>
        <dbReference type="ChEBI" id="CHEBI:57540"/>
    </ligand>
</feature>
<dbReference type="SUPFAM" id="SSF55347">
    <property type="entry name" value="Glyceraldehyde-3-phosphate dehydrogenase-like, C-terminal domain"/>
    <property type="match status" value="1"/>
</dbReference>
<feature type="active site" description="Nucleophile" evidence="4">
    <location>
        <position position="157"/>
    </location>
</feature>
<proteinExistence type="inferred from homology"/>
<feature type="binding site" evidence="5">
    <location>
        <begin position="156"/>
        <end position="158"/>
    </location>
    <ligand>
        <name>D-glyceraldehyde 3-phosphate</name>
        <dbReference type="ChEBI" id="CHEBI:59776"/>
    </ligand>
</feature>
<evidence type="ECO:0000313" key="10">
    <source>
        <dbReference type="EMBL" id="ALB29280.1"/>
    </source>
</evidence>
<dbReference type="CDD" id="cd18126">
    <property type="entry name" value="GAPDH_I_C"/>
    <property type="match status" value="1"/>
</dbReference>
<name>A0A0K2LDD7_9LACO</name>
<dbReference type="GO" id="GO:0050661">
    <property type="term" value="F:NADP binding"/>
    <property type="evidence" value="ECO:0007669"/>
    <property type="project" value="InterPro"/>
</dbReference>
<accession>A0A0K2LDD7</accession>
<dbReference type="PANTHER" id="PTHR43148">
    <property type="entry name" value="GLYCERALDEHYDE-3-PHOSPHATE DEHYDROGENASE 2"/>
    <property type="match status" value="1"/>
</dbReference>
<dbReference type="EMBL" id="CP012559">
    <property type="protein sequence ID" value="ALB29280.1"/>
    <property type="molecule type" value="Genomic_DNA"/>
</dbReference>
<dbReference type="Pfam" id="PF00044">
    <property type="entry name" value="Gp_dh_N"/>
    <property type="match status" value="1"/>
</dbReference>
<dbReference type="InterPro" id="IPR006424">
    <property type="entry name" value="Glyceraldehyde-3-P_DH_1"/>
</dbReference>
<keyword evidence="3 10" id="KW-0560">Oxidoreductase</keyword>
<reference evidence="10 11" key="1">
    <citation type="submission" date="2015-08" db="EMBL/GenBank/DDBJ databases">
        <title>Genomic sequence of Lactobacillus heilongjiangensis DSM 28069, isolated from Chinese traditional pickle.</title>
        <authorList>
            <person name="Jiang X."/>
            <person name="Zheng B."/>
            <person name="Cheng H."/>
        </authorList>
    </citation>
    <scope>NUCLEOTIDE SEQUENCE [LARGE SCALE GENOMIC DNA]</scope>
    <source>
        <strain evidence="10 11">DSM 28069</strain>
    </source>
</reference>
<evidence type="ECO:0000256" key="6">
    <source>
        <dbReference type="PIRSR" id="PIRSR000149-3"/>
    </source>
</evidence>
<feature type="binding site" evidence="5">
    <location>
        <position position="187"/>
    </location>
    <ligand>
        <name>D-glyceraldehyde 3-phosphate</name>
        <dbReference type="ChEBI" id="CHEBI:59776"/>
    </ligand>
</feature>
<keyword evidence="6" id="KW-0520">NAD</keyword>
<dbReference type="RefSeq" id="WP_041501745.1">
    <property type="nucleotide sequence ID" value="NZ_BJDV01000002.1"/>
</dbReference>
<dbReference type="NCBIfam" id="TIGR01534">
    <property type="entry name" value="GAPDH-I"/>
    <property type="match status" value="1"/>
</dbReference>
<evidence type="ECO:0000259" key="9">
    <source>
        <dbReference type="SMART" id="SM00846"/>
    </source>
</evidence>
<dbReference type="Gene3D" id="3.30.360.10">
    <property type="entry name" value="Dihydrodipicolinate Reductase, domain 2"/>
    <property type="match status" value="1"/>
</dbReference>
<dbReference type="SMART" id="SM00846">
    <property type="entry name" value="Gp_dh_N"/>
    <property type="match status" value="1"/>
</dbReference>
<feature type="domain" description="Glyceraldehyde 3-phosphate dehydrogenase NAD(P) binding" evidence="9">
    <location>
        <begin position="3"/>
        <end position="157"/>
    </location>
</feature>
<feature type="binding site" evidence="5">
    <location>
        <begin position="217"/>
        <end position="218"/>
    </location>
    <ligand>
        <name>D-glyceraldehyde 3-phosphate</name>
        <dbReference type="ChEBI" id="CHEBI:59776"/>
    </ligand>
</feature>
<dbReference type="GO" id="GO:0006006">
    <property type="term" value="P:glucose metabolic process"/>
    <property type="evidence" value="ECO:0007669"/>
    <property type="project" value="InterPro"/>
</dbReference>
<dbReference type="STRING" id="1074467.JP39_07870"/>
<dbReference type="AlphaFoldDB" id="A0A0K2LDD7"/>
<dbReference type="PIRSF" id="PIRSF000149">
    <property type="entry name" value="GAP_DH"/>
    <property type="match status" value="1"/>
</dbReference>
<keyword evidence="11" id="KW-1185">Reference proteome</keyword>
<protein>
    <recommendedName>
        <fullName evidence="2">Glyceraldehyde-3-phosphate dehydrogenase</fullName>
    </recommendedName>
</protein>
<dbReference type="OrthoDB" id="9803304at2"/>
<evidence type="ECO:0000256" key="2">
    <source>
        <dbReference type="ARBA" id="ARBA00021022"/>
    </source>
</evidence>
<dbReference type="PRINTS" id="PR00078">
    <property type="entry name" value="G3PDHDRGNASE"/>
</dbReference>
<dbReference type="InterPro" id="IPR036291">
    <property type="entry name" value="NAD(P)-bd_dom_sf"/>
</dbReference>
<feature type="binding site" evidence="6">
    <location>
        <position position="323"/>
    </location>
    <ligand>
        <name>NAD(+)</name>
        <dbReference type="ChEBI" id="CHEBI:57540"/>
    </ligand>
</feature>
<comment type="similarity">
    <text evidence="1 8">Belongs to the glyceraldehyde-3-phosphate dehydrogenase family.</text>
</comment>
<feature type="binding site" evidence="6">
    <location>
        <begin position="12"/>
        <end position="13"/>
    </location>
    <ligand>
        <name>NAD(+)</name>
        <dbReference type="ChEBI" id="CHEBI:57540"/>
    </ligand>
</feature>
<dbReference type="GO" id="GO:0016620">
    <property type="term" value="F:oxidoreductase activity, acting on the aldehyde or oxo group of donors, NAD or NADP as acceptor"/>
    <property type="evidence" value="ECO:0007669"/>
    <property type="project" value="InterPro"/>
</dbReference>
<dbReference type="KEGG" id="lhi:JP39_07870"/>
<dbReference type="InterPro" id="IPR020829">
    <property type="entry name" value="GlycerAld_3-P_DH_cat"/>
</dbReference>
<dbReference type="Gene3D" id="3.40.50.720">
    <property type="entry name" value="NAD(P)-binding Rossmann-like Domain"/>
    <property type="match status" value="1"/>
</dbReference>
<gene>
    <name evidence="10" type="ORF">JP39_07870</name>
</gene>
<dbReference type="SUPFAM" id="SSF51735">
    <property type="entry name" value="NAD(P)-binding Rossmann-fold domains"/>
    <property type="match status" value="1"/>
</dbReference>
<feature type="binding site" evidence="6">
    <location>
        <position position="39"/>
    </location>
    <ligand>
        <name>NAD(+)</name>
        <dbReference type="ChEBI" id="CHEBI:57540"/>
    </ligand>
</feature>
<evidence type="ECO:0000256" key="8">
    <source>
        <dbReference type="RuleBase" id="RU000397"/>
    </source>
</evidence>
<feature type="binding site" evidence="5">
    <location>
        <position position="240"/>
    </location>
    <ligand>
        <name>D-glyceraldehyde 3-phosphate</name>
        <dbReference type="ChEBI" id="CHEBI:59776"/>
    </ligand>
</feature>
<evidence type="ECO:0000256" key="5">
    <source>
        <dbReference type="PIRSR" id="PIRSR000149-2"/>
    </source>
</evidence>
<dbReference type="FunFam" id="3.40.50.720:FF:000001">
    <property type="entry name" value="Glyceraldehyde-3-phosphate dehydrogenase"/>
    <property type="match status" value="1"/>
</dbReference>
<feature type="site" description="Activates thiol group during catalysis" evidence="7">
    <location>
        <position position="184"/>
    </location>
</feature>
<dbReference type="CDD" id="cd05214">
    <property type="entry name" value="GAPDH_I_N"/>
    <property type="match status" value="1"/>
</dbReference>
<evidence type="ECO:0000256" key="1">
    <source>
        <dbReference type="ARBA" id="ARBA00007406"/>
    </source>
</evidence>
<dbReference type="Pfam" id="PF02800">
    <property type="entry name" value="Gp_dh_C"/>
    <property type="match status" value="1"/>
</dbReference>
<dbReference type="InterPro" id="IPR020831">
    <property type="entry name" value="GlycerAld/Erythrose_P_DH"/>
</dbReference>
<evidence type="ECO:0000313" key="11">
    <source>
        <dbReference type="Proteomes" id="UP000061546"/>
    </source>
</evidence>
<evidence type="ECO:0000256" key="4">
    <source>
        <dbReference type="PIRSR" id="PIRSR000149-1"/>
    </source>
</evidence>
<sequence>MTTKVGINGFGRIGRLAFRRIAALQAAGKTDLEVVAINDLTSPAMLAHLLKYDTAHGNFEIDKITAEDAAIVVDGKKIPVYAEMNAADLKWVANDGVDIVLECTGFYTSSEKAQAHLDAGAKRVLISAPSGNMPTVVYGVNDDVLTNDVKIASAGSCTTNCLAPLANAVNEEFGIKAGTMTTIHAYTATQKLQDGPERKGNVRAARAAAANIIPHSTGAAKALGMVVPALKGKLDGHAQRVPVITGSVTELVATLGKEVTVDEVNAAVKKYTENNPSFGYNDDEIVSSDVIGTSFGSIFDPTQTQIVGSGDSQVVKTVAWYDNESGFTAQMVRTLEKFATLD</sequence>
<dbReference type="FunFam" id="3.30.360.10:FF:000002">
    <property type="entry name" value="Glyceraldehyde-3-phosphate dehydrogenase"/>
    <property type="match status" value="1"/>
</dbReference>
<evidence type="ECO:0000256" key="7">
    <source>
        <dbReference type="PIRSR" id="PIRSR000149-4"/>
    </source>
</evidence>
<keyword evidence="6" id="KW-0547">Nucleotide-binding</keyword>